<evidence type="ECO:0000313" key="3">
    <source>
        <dbReference type="EMBL" id="EDP46191.1"/>
    </source>
</evidence>
<evidence type="ECO:0000259" key="1">
    <source>
        <dbReference type="PROSITE" id="PS50994"/>
    </source>
</evidence>
<organism evidence="2 4">
    <name type="scientific">Rickettsiella grylli</name>
    <dbReference type="NCBI Taxonomy" id="59196"/>
    <lineage>
        <taxon>Bacteria</taxon>
        <taxon>Pseudomonadati</taxon>
        <taxon>Pseudomonadota</taxon>
        <taxon>Gammaproteobacteria</taxon>
        <taxon>Legionellales</taxon>
        <taxon>Coxiellaceae</taxon>
        <taxon>Rickettsiella</taxon>
    </lineage>
</organism>
<dbReference type="Pfam" id="PF13683">
    <property type="entry name" value="rve_3"/>
    <property type="match status" value="1"/>
</dbReference>
<dbReference type="PROSITE" id="PS50994">
    <property type="entry name" value="INTEGRASE"/>
    <property type="match status" value="1"/>
</dbReference>
<feature type="domain" description="Integrase catalytic" evidence="1">
    <location>
        <begin position="1"/>
        <end position="132"/>
    </location>
</feature>
<dbReference type="Proteomes" id="UP000054075">
    <property type="component" value="Unassembled WGS sequence"/>
</dbReference>
<reference evidence="2" key="2">
    <citation type="submission" date="2007-10" db="EMBL/GenBank/DDBJ databases">
        <authorList>
            <person name="Myers G.S."/>
        </authorList>
    </citation>
    <scope>NUCLEOTIDE SEQUENCE [LARGE SCALE GENOMIC DNA]</scope>
</reference>
<evidence type="ECO:0000313" key="2">
    <source>
        <dbReference type="EMBL" id="EDP46055.1"/>
    </source>
</evidence>
<comment type="caution">
    <text evidence="2">The sequence shown here is derived from an EMBL/GenBank/DDBJ whole genome shotgun (WGS) entry which is preliminary data.</text>
</comment>
<sequence length="134" mass="15985">MRFGKFFLLHLESPLVINLTETLFLTCGSIGETYRIHTIQTDNGHEFQAKFHWHVEDLSMRHVYIKPAMPHLNGKVERSHGIDKEEFYQMLNYKNDVDLDKKIREWENFYNYQRPHGSLKGKTPYEILKIKLSC</sequence>
<dbReference type="InterPro" id="IPR001584">
    <property type="entry name" value="Integrase_cat-core"/>
</dbReference>
<dbReference type="InterPro" id="IPR036397">
    <property type="entry name" value="RNaseH_sf"/>
</dbReference>
<dbReference type="GO" id="GO:0015074">
    <property type="term" value="P:DNA integration"/>
    <property type="evidence" value="ECO:0007669"/>
    <property type="project" value="InterPro"/>
</dbReference>
<dbReference type="STRING" id="59196.RICGR_0003"/>
<proteinExistence type="predicted"/>
<name>A8PK12_9COXI</name>
<gene>
    <name evidence="2" type="ORF">RICGR_0003</name>
    <name evidence="3" type="ORF">RICGR_1537</name>
</gene>
<dbReference type="EMBL" id="AAQJ02000001">
    <property type="protein sequence ID" value="EDP46191.1"/>
    <property type="molecule type" value="Genomic_DNA"/>
</dbReference>
<evidence type="ECO:0000313" key="4">
    <source>
        <dbReference type="Proteomes" id="UP000054075"/>
    </source>
</evidence>
<dbReference type="EMBL" id="AAQJ02000001">
    <property type="protein sequence ID" value="EDP46055.1"/>
    <property type="molecule type" value="Genomic_DNA"/>
</dbReference>
<dbReference type="AlphaFoldDB" id="A8PK12"/>
<keyword evidence="4" id="KW-1185">Reference proteome</keyword>
<reference evidence="2" key="1">
    <citation type="submission" date="2006-04" db="EMBL/GenBank/DDBJ databases">
        <authorList>
            <person name="Seshadri R."/>
            <person name="Federici B.A."/>
        </authorList>
    </citation>
    <scope>NUCLEOTIDE SEQUENCE [LARGE SCALE GENOMIC DNA]</scope>
</reference>
<dbReference type="GO" id="GO:0003676">
    <property type="term" value="F:nucleic acid binding"/>
    <property type="evidence" value="ECO:0007669"/>
    <property type="project" value="InterPro"/>
</dbReference>
<dbReference type="Gene3D" id="3.30.420.10">
    <property type="entry name" value="Ribonuclease H-like superfamily/Ribonuclease H"/>
    <property type="match status" value="1"/>
</dbReference>
<dbReference type="eggNOG" id="COG2801">
    <property type="taxonomic scope" value="Bacteria"/>
</dbReference>
<dbReference type="InterPro" id="IPR012337">
    <property type="entry name" value="RNaseH-like_sf"/>
</dbReference>
<accession>A8PK12</accession>
<protein>
    <submittedName>
        <fullName evidence="2">Transposase</fullName>
    </submittedName>
</protein>
<dbReference type="SUPFAM" id="SSF53098">
    <property type="entry name" value="Ribonuclease H-like"/>
    <property type="match status" value="1"/>
</dbReference>